<dbReference type="AlphaFoldDB" id="A0A2P5BIR4"/>
<dbReference type="Pfam" id="PF00407">
    <property type="entry name" value="Bet_v_1"/>
    <property type="match status" value="1"/>
</dbReference>
<reference evidence="4" key="1">
    <citation type="submission" date="2016-06" db="EMBL/GenBank/DDBJ databases">
        <title>Parallel loss of symbiosis genes in relatives of nitrogen-fixing non-legume Parasponia.</title>
        <authorList>
            <person name="Van Velzen R."/>
            <person name="Holmer R."/>
            <person name="Bu F."/>
            <person name="Rutten L."/>
            <person name="Van Zeijl A."/>
            <person name="Liu W."/>
            <person name="Santuari L."/>
            <person name="Cao Q."/>
            <person name="Sharma T."/>
            <person name="Shen D."/>
            <person name="Roswanjaya Y."/>
            <person name="Wardhani T."/>
            <person name="Kalhor M.S."/>
            <person name="Jansen J."/>
            <person name="Van den Hoogen J."/>
            <person name="Gungor B."/>
            <person name="Hartog M."/>
            <person name="Hontelez J."/>
            <person name="Verver J."/>
            <person name="Yang W.-C."/>
            <person name="Schijlen E."/>
            <person name="Repin R."/>
            <person name="Schilthuizen M."/>
            <person name="Schranz E."/>
            <person name="Heidstra R."/>
            <person name="Miyata K."/>
            <person name="Fedorova E."/>
            <person name="Kohlen W."/>
            <person name="Bisseling T."/>
            <person name="Smit S."/>
            <person name="Geurts R."/>
        </authorList>
    </citation>
    <scope>NUCLEOTIDE SEQUENCE [LARGE SCALE GENOMIC DNA]</scope>
    <source>
        <strain evidence="4">cv. WU1-14</strain>
    </source>
</reference>
<dbReference type="EMBL" id="JXTB01000273">
    <property type="protein sequence ID" value="PON48646.1"/>
    <property type="molecule type" value="Genomic_DNA"/>
</dbReference>
<comment type="similarity">
    <text evidence="1">Belongs to the MLP family.</text>
</comment>
<dbReference type="InterPro" id="IPR023393">
    <property type="entry name" value="START-like_dom_sf"/>
</dbReference>
<dbReference type="Gene3D" id="3.30.530.20">
    <property type="match status" value="1"/>
</dbReference>
<feature type="domain" description="Bet v I/Major latex protein" evidence="2">
    <location>
        <begin position="1"/>
        <end position="148"/>
    </location>
</feature>
<organism evidence="3 4">
    <name type="scientific">Parasponia andersonii</name>
    <name type="common">Sponia andersonii</name>
    <dbReference type="NCBI Taxonomy" id="3476"/>
    <lineage>
        <taxon>Eukaryota</taxon>
        <taxon>Viridiplantae</taxon>
        <taxon>Streptophyta</taxon>
        <taxon>Embryophyta</taxon>
        <taxon>Tracheophyta</taxon>
        <taxon>Spermatophyta</taxon>
        <taxon>Magnoliopsida</taxon>
        <taxon>eudicotyledons</taxon>
        <taxon>Gunneridae</taxon>
        <taxon>Pentapetalae</taxon>
        <taxon>rosids</taxon>
        <taxon>fabids</taxon>
        <taxon>Rosales</taxon>
        <taxon>Cannabaceae</taxon>
        <taxon>Parasponia</taxon>
    </lineage>
</organism>
<gene>
    <name evidence="3" type="ORF">PanWU01x14_236110</name>
</gene>
<protein>
    <submittedName>
        <fullName evidence="3">Major latex protein domain containing protein</fullName>
    </submittedName>
</protein>
<dbReference type="CDD" id="cd07816">
    <property type="entry name" value="Bet_v1-like"/>
    <property type="match status" value="1"/>
</dbReference>
<proteinExistence type="inferred from homology"/>
<dbReference type="PANTHER" id="PTHR31338:SF16">
    <property type="entry name" value="POLYKETIDE CYCLASE_DEHYDRASE AND LIPID TRANSPORT SUPERFAMILY PROTEIN"/>
    <property type="match status" value="1"/>
</dbReference>
<dbReference type="PANTHER" id="PTHR31338">
    <property type="entry name" value="POLYKETIDE CYCLASE/DEHYDRASE AND LIPID TRANSPORT SUPERFAMILY PROTEIN"/>
    <property type="match status" value="1"/>
</dbReference>
<dbReference type="GO" id="GO:0006952">
    <property type="term" value="P:defense response"/>
    <property type="evidence" value="ECO:0007669"/>
    <property type="project" value="InterPro"/>
</dbReference>
<dbReference type="STRING" id="3476.A0A2P5BIR4"/>
<dbReference type="InterPro" id="IPR052006">
    <property type="entry name" value="MLP-like"/>
</dbReference>
<sequence>MATKLEGEVETKSSAEKVYEVISAQQYHLPNACSDKIHDVAVHEGAWHTSGSVKLWKYTVDGTVEEFKEKMETDEANKTLTLTALEGHILDLYKSYKVIFQLFPRNEGGLVKITLEYEKQNENVPAPTKYLNFLVHCINDIDAHLLKP</sequence>
<evidence type="ECO:0000313" key="3">
    <source>
        <dbReference type="EMBL" id="PON48646.1"/>
    </source>
</evidence>
<dbReference type="InterPro" id="IPR000916">
    <property type="entry name" value="Bet_v_I/MLP"/>
</dbReference>
<dbReference type="SUPFAM" id="SSF55961">
    <property type="entry name" value="Bet v1-like"/>
    <property type="match status" value="1"/>
</dbReference>
<comment type="caution">
    <text evidence="3">The sequence shown here is derived from an EMBL/GenBank/DDBJ whole genome shotgun (WGS) entry which is preliminary data.</text>
</comment>
<dbReference type="Proteomes" id="UP000237105">
    <property type="component" value="Unassembled WGS sequence"/>
</dbReference>
<dbReference type="SMART" id="SM01037">
    <property type="entry name" value="Bet_v_1"/>
    <property type="match status" value="1"/>
</dbReference>
<keyword evidence="4" id="KW-1185">Reference proteome</keyword>
<name>A0A2P5BIR4_PARAD</name>
<accession>A0A2P5BIR4</accession>
<evidence type="ECO:0000313" key="4">
    <source>
        <dbReference type="Proteomes" id="UP000237105"/>
    </source>
</evidence>
<evidence type="ECO:0000256" key="1">
    <source>
        <dbReference type="ARBA" id="ARBA00038242"/>
    </source>
</evidence>
<dbReference type="OrthoDB" id="1072116at2759"/>
<evidence type="ECO:0000259" key="2">
    <source>
        <dbReference type="SMART" id="SM01037"/>
    </source>
</evidence>